<name>A0A4Q9WBM8_STALU</name>
<sequence length="153" mass="18336">MQRKVILMLQKFIIERENADKRRKYRRENENLDLSLTQFHIIELIDKNDKINNKFLAKELNLSKPAVTKSIKKLLSKNLVVELNNEENKREIYYKLTKKGEKLSFIHDDLHKKAVKKYEEVLKVFDDKEMETIIEFLQRSVDELKKEEVDSNG</sequence>
<dbReference type="Gene3D" id="1.10.10.10">
    <property type="entry name" value="Winged helix-like DNA-binding domain superfamily/Winged helix DNA-binding domain"/>
    <property type="match status" value="1"/>
</dbReference>
<dbReference type="GO" id="GO:0003700">
    <property type="term" value="F:DNA-binding transcription factor activity"/>
    <property type="evidence" value="ECO:0007669"/>
    <property type="project" value="InterPro"/>
</dbReference>
<dbReference type="GO" id="GO:0003677">
    <property type="term" value="F:DNA binding"/>
    <property type="evidence" value="ECO:0007669"/>
    <property type="project" value="UniProtKB-KW"/>
</dbReference>
<dbReference type="GeneID" id="58090967"/>
<proteinExistence type="predicted"/>
<dbReference type="PROSITE" id="PS50995">
    <property type="entry name" value="HTH_MARR_2"/>
    <property type="match status" value="1"/>
</dbReference>
<evidence type="ECO:0000313" key="5">
    <source>
        <dbReference type="EMBL" id="TBW72710.1"/>
    </source>
</evidence>
<dbReference type="Proteomes" id="UP000293637">
    <property type="component" value="Unassembled WGS sequence"/>
</dbReference>
<dbReference type="AlphaFoldDB" id="A0A4Q9WBM8"/>
<dbReference type="InterPro" id="IPR000835">
    <property type="entry name" value="HTH_MarR-typ"/>
</dbReference>
<comment type="caution">
    <text evidence="5">The sequence shown here is derived from an EMBL/GenBank/DDBJ whole genome shotgun (WGS) entry which is preliminary data.</text>
</comment>
<keyword evidence="3" id="KW-0804">Transcription</keyword>
<evidence type="ECO:0000313" key="6">
    <source>
        <dbReference type="Proteomes" id="UP000293637"/>
    </source>
</evidence>
<gene>
    <name evidence="5" type="ORF">EQ812_06595</name>
</gene>
<dbReference type="SUPFAM" id="SSF46785">
    <property type="entry name" value="Winged helix' DNA-binding domain"/>
    <property type="match status" value="1"/>
</dbReference>
<reference evidence="5 6" key="1">
    <citation type="journal article" date="2019" name="Sci. Transl. Med.">
        <title>Quorum sensing between bacterial species on the skin protects against epidermal injury in atopic dermatitis.</title>
        <authorList>
            <person name="Williams M.R."/>
        </authorList>
    </citation>
    <scope>NUCLEOTIDE SEQUENCE [LARGE SCALE GENOMIC DNA]</scope>
    <source>
        <strain evidence="5 6">E7</strain>
    </source>
</reference>
<evidence type="ECO:0000256" key="2">
    <source>
        <dbReference type="ARBA" id="ARBA00023125"/>
    </source>
</evidence>
<dbReference type="InterPro" id="IPR036390">
    <property type="entry name" value="WH_DNA-bd_sf"/>
</dbReference>
<keyword evidence="1" id="KW-0805">Transcription regulation</keyword>
<organism evidence="5 6">
    <name type="scientific">Staphylococcus lugdunensis</name>
    <dbReference type="NCBI Taxonomy" id="28035"/>
    <lineage>
        <taxon>Bacteria</taxon>
        <taxon>Bacillati</taxon>
        <taxon>Bacillota</taxon>
        <taxon>Bacilli</taxon>
        <taxon>Bacillales</taxon>
        <taxon>Staphylococcaceae</taxon>
        <taxon>Staphylococcus</taxon>
    </lineage>
</organism>
<accession>A0A4Q9WBM8</accession>
<evidence type="ECO:0000259" key="4">
    <source>
        <dbReference type="PROSITE" id="PS50995"/>
    </source>
</evidence>
<dbReference type="Pfam" id="PF01047">
    <property type="entry name" value="MarR"/>
    <property type="match status" value="1"/>
</dbReference>
<dbReference type="SMART" id="SM00347">
    <property type="entry name" value="HTH_MARR"/>
    <property type="match status" value="1"/>
</dbReference>
<dbReference type="EMBL" id="SCHB01000003">
    <property type="protein sequence ID" value="TBW72710.1"/>
    <property type="molecule type" value="Genomic_DNA"/>
</dbReference>
<protein>
    <submittedName>
        <fullName evidence="5">MarR family transcriptional regulator</fullName>
    </submittedName>
</protein>
<evidence type="ECO:0000256" key="3">
    <source>
        <dbReference type="ARBA" id="ARBA00023163"/>
    </source>
</evidence>
<dbReference type="PANTHER" id="PTHR35790:SF4">
    <property type="entry name" value="HTH-TYPE TRANSCRIPTIONAL REGULATOR PCHR"/>
    <property type="match status" value="1"/>
</dbReference>
<dbReference type="InterPro" id="IPR036388">
    <property type="entry name" value="WH-like_DNA-bd_sf"/>
</dbReference>
<evidence type="ECO:0000256" key="1">
    <source>
        <dbReference type="ARBA" id="ARBA00023015"/>
    </source>
</evidence>
<keyword evidence="2" id="KW-0238">DNA-binding</keyword>
<dbReference type="PANTHER" id="PTHR35790">
    <property type="entry name" value="HTH-TYPE TRANSCRIPTIONAL REGULATOR PCHR"/>
    <property type="match status" value="1"/>
</dbReference>
<dbReference type="RefSeq" id="WP_094449198.1">
    <property type="nucleotide sequence ID" value="NZ_AP021848.1"/>
</dbReference>
<dbReference type="InterPro" id="IPR052067">
    <property type="entry name" value="Metal_resp_HTH_trans_reg"/>
</dbReference>
<feature type="domain" description="HTH marR-type" evidence="4">
    <location>
        <begin position="1"/>
        <end position="142"/>
    </location>
</feature>